<dbReference type="GO" id="GO:0007188">
    <property type="term" value="P:adenylate cyclase-modulating G protein-coupled receptor signaling pathway"/>
    <property type="evidence" value="ECO:0007669"/>
    <property type="project" value="TreeGrafter"/>
</dbReference>
<keyword evidence="3" id="KW-1003">Cell membrane</keyword>
<dbReference type="InterPro" id="IPR017981">
    <property type="entry name" value="GPCR_2-like_7TM"/>
</dbReference>
<feature type="transmembrane region" description="Helical" evidence="12">
    <location>
        <begin position="386"/>
        <end position="410"/>
    </location>
</feature>
<dbReference type="PROSITE" id="PS00649">
    <property type="entry name" value="G_PROTEIN_RECEP_F2_1"/>
    <property type="match status" value="1"/>
</dbReference>
<feature type="transmembrane region" description="Helical" evidence="12">
    <location>
        <begin position="268"/>
        <end position="288"/>
    </location>
</feature>
<keyword evidence="6" id="KW-0297">G-protein coupled receptor</keyword>
<keyword evidence="8" id="KW-0675">Receptor</keyword>
<feature type="compositionally biased region" description="Polar residues" evidence="11">
    <location>
        <begin position="466"/>
        <end position="478"/>
    </location>
</feature>
<gene>
    <name evidence="14" type="primary">LOC113218362</name>
</gene>
<dbReference type="InterPro" id="IPR001879">
    <property type="entry name" value="GPCR_2_extracellular_dom"/>
</dbReference>
<keyword evidence="4 12" id="KW-0812">Transmembrane</keyword>
<evidence type="ECO:0000256" key="6">
    <source>
        <dbReference type="ARBA" id="ARBA00023040"/>
    </source>
</evidence>
<feature type="transmembrane region" description="Helical" evidence="12">
    <location>
        <begin position="180"/>
        <end position="201"/>
    </location>
</feature>
<dbReference type="InterPro" id="IPR050332">
    <property type="entry name" value="GPCR_2"/>
</dbReference>
<evidence type="ECO:0000313" key="14">
    <source>
        <dbReference type="RefSeq" id="XP_052129654.1"/>
    </source>
</evidence>
<dbReference type="SUPFAM" id="SSF81321">
    <property type="entry name" value="Family A G protein-coupled receptor-like"/>
    <property type="match status" value="1"/>
</dbReference>
<protein>
    <submittedName>
        <fullName evidence="14">Secretin receptor-like isoform X2</fullName>
    </submittedName>
</protein>
<evidence type="ECO:0000256" key="11">
    <source>
        <dbReference type="SAM" id="MobiDB-lite"/>
    </source>
</evidence>
<dbReference type="Pfam" id="PF02793">
    <property type="entry name" value="HRM"/>
    <property type="match status" value="1"/>
</dbReference>
<dbReference type="InterPro" id="IPR036445">
    <property type="entry name" value="GPCR_2_extracell_dom_sf"/>
</dbReference>
<dbReference type="GO" id="GO:0008528">
    <property type="term" value="F:G protein-coupled peptide receptor activity"/>
    <property type="evidence" value="ECO:0007669"/>
    <property type="project" value="TreeGrafter"/>
</dbReference>
<sequence length="545" mass="61614">MPHVLMPVVLEDNTRLLALADRLRQRREECHAEVREHQQYLQRQQQLPPDIAVAVQCPAVWDAVRCWPATPAGRTAWQPCPDYIHNFNHSAEASRQCSSSGTWGGGAEANDSLWTYSNYSQCLITQETSTNATTHMDLWVPVVKKVAQVGYSVSLFTLVVAFIILLSIKKLRCPRNNLHLHLFASFMLRAAMCLLKDVLFVQGLGLPADLQLIGDTVEFIPGRSNWECKLIVSLWQYSIMANFSWILMEGLYLHNLIFLALFSDNSAITLYVCLGWGLPACVVLPWVIGRRYLDDHYCWNVHAHDAIYYVVRIPTIITVFVSFALFVNIARVLLIKMQASVQVQRRSMRYKRWARSTMVLVPLFGTQYALSLVFQAGVGHHEILEIIWIGVDQTFASFQGCLVALLYCLMTREVRVEVRRRWQSTRTFWGGRRSGSSRRPGSLLQSAPSLSRPNNGPPGYRRPSDLQGQNARRSLTTNSKLDTVQISGRLELDRLDGVLDDNNDNVIMDDSKNKDVEVQSMQGLTTVAARTKGQLASCGDAQSWV</sequence>
<feature type="transmembrane region" description="Helical" evidence="12">
    <location>
        <begin position="353"/>
        <end position="374"/>
    </location>
</feature>
<comment type="similarity">
    <text evidence="2">Belongs to the G-protein coupled receptor 2 family.</text>
</comment>
<evidence type="ECO:0000256" key="5">
    <source>
        <dbReference type="ARBA" id="ARBA00022989"/>
    </source>
</evidence>
<feature type="transmembrane region" description="Helical" evidence="12">
    <location>
        <begin position="243"/>
        <end position="261"/>
    </location>
</feature>
<keyword evidence="10" id="KW-0807">Transducer</keyword>
<feature type="compositionally biased region" description="Low complexity" evidence="11">
    <location>
        <begin position="452"/>
        <end position="461"/>
    </location>
</feature>
<dbReference type="SUPFAM" id="SSF111418">
    <property type="entry name" value="Hormone receptor domain"/>
    <property type="match status" value="1"/>
</dbReference>
<feature type="region of interest" description="Disordered" evidence="11">
    <location>
        <begin position="429"/>
        <end position="478"/>
    </location>
</feature>
<feature type="transmembrane region" description="Helical" evidence="12">
    <location>
        <begin position="149"/>
        <end position="168"/>
    </location>
</feature>
<dbReference type="Proteomes" id="UP000504606">
    <property type="component" value="Unplaced"/>
</dbReference>
<accession>A0A6J1TSK7</accession>
<keyword evidence="9" id="KW-0325">Glycoprotein</keyword>
<dbReference type="PANTHER" id="PTHR45620">
    <property type="entry name" value="PDF RECEPTOR-LIKE PROTEIN-RELATED"/>
    <property type="match status" value="1"/>
</dbReference>
<dbReference type="Pfam" id="PF00002">
    <property type="entry name" value="7tm_2"/>
    <property type="match status" value="1"/>
</dbReference>
<evidence type="ECO:0000256" key="3">
    <source>
        <dbReference type="ARBA" id="ARBA00022475"/>
    </source>
</evidence>
<dbReference type="RefSeq" id="XP_052129654.1">
    <property type="nucleotide sequence ID" value="XM_052273694.1"/>
</dbReference>
<dbReference type="PROSITE" id="PS50227">
    <property type="entry name" value="G_PROTEIN_RECEP_F2_3"/>
    <property type="match status" value="1"/>
</dbReference>
<evidence type="ECO:0000256" key="9">
    <source>
        <dbReference type="ARBA" id="ARBA00023180"/>
    </source>
</evidence>
<evidence type="ECO:0000256" key="7">
    <source>
        <dbReference type="ARBA" id="ARBA00023136"/>
    </source>
</evidence>
<dbReference type="GO" id="GO:0005886">
    <property type="term" value="C:plasma membrane"/>
    <property type="evidence" value="ECO:0007669"/>
    <property type="project" value="UniProtKB-SubCell"/>
</dbReference>
<keyword evidence="5 12" id="KW-1133">Transmembrane helix</keyword>
<dbReference type="PRINTS" id="PR00249">
    <property type="entry name" value="GPCRSECRETIN"/>
</dbReference>
<reference evidence="14" key="1">
    <citation type="submission" date="2025-08" db="UniProtKB">
        <authorList>
            <consortium name="RefSeq"/>
        </authorList>
    </citation>
    <scope>IDENTIFICATION</scope>
    <source>
        <tissue evidence="14">Whole organism</tissue>
    </source>
</reference>
<dbReference type="AlphaFoldDB" id="A0A6J1TSK7"/>
<evidence type="ECO:0000313" key="13">
    <source>
        <dbReference type="Proteomes" id="UP000504606"/>
    </source>
</evidence>
<evidence type="ECO:0000256" key="12">
    <source>
        <dbReference type="SAM" id="Phobius"/>
    </source>
</evidence>
<evidence type="ECO:0000256" key="10">
    <source>
        <dbReference type="ARBA" id="ARBA00023224"/>
    </source>
</evidence>
<dbReference type="SMART" id="SM00008">
    <property type="entry name" value="HormR"/>
    <property type="match status" value="1"/>
</dbReference>
<dbReference type="InterPro" id="IPR017983">
    <property type="entry name" value="GPCR_2_secretin-like_CS"/>
</dbReference>
<dbReference type="Gene3D" id="1.20.1070.10">
    <property type="entry name" value="Rhodopsin 7-helix transmembrane proteins"/>
    <property type="match status" value="1"/>
</dbReference>
<keyword evidence="13" id="KW-1185">Reference proteome</keyword>
<dbReference type="GO" id="GO:0017046">
    <property type="term" value="F:peptide hormone binding"/>
    <property type="evidence" value="ECO:0007669"/>
    <property type="project" value="TreeGrafter"/>
</dbReference>
<name>A0A6J1TSK7_FRAOC</name>
<evidence type="ECO:0000256" key="1">
    <source>
        <dbReference type="ARBA" id="ARBA00004651"/>
    </source>
</evidence>
<evidence type="ECO:0000256" key="2">
    <source>
        <dbReference type="ARBA" id="ARBA00005314"/>
    </source>
</evidence>
<organism evidence="13 14">
    <name type="scientific">Frankliniella occidentalis</name>
    <name type="common">Western flower thrips</name>
    <name type="synonym">Euthrips occidentalis</name>
    <dbReference type="NCBI Taxonomy" id="133901"/>
    <lineage>
        <taxon>Eukaryota</taxon>
        <taxon>Metazoa</taxon>
        <taxon>Ecdysozoa</taxon>
        <taxon>Arthropoda</taxon>
        <taxon>Hexapoda</taxon>
        <taxon>Insecta</taxon>
        <taxon>Pterygota</taxon>
        <taxon>Neoptera</taxon>
        <taxon>Paraneoptera</taxon>
        <taxon>Thysanoptera</taxon>
        <taxon>Terebrantia</taxon>
        <taxon>Thripoidea</taxon>
        <taxon>Thripidae</taxon>
        <taxon>Frankliniella</taxon>
    </lineage>
</organism>
<dbReference type="PANTHER" id="PTHR45620:SF1">
    <property type="entry name" value="G-PROTEIN COUPLED RECEPTORS FAMILY 2 PROFILE 2 DOMAIN-CONTAINING PROTEIN"/>
    <property type="match status" value="1"/>
</dbReference>
<dbReference type="PROSITE" id="PS50261">
    <property type="entry name" value="G_PROTEIN_RECEP_F2_4"/>
    <property type="match status" value="1"/>
</dbReference>
<dbReference type="InterPro" id="IPR000832">
    <property type="entry name" value="GPCR_2_secretin-like"/>
</dbReference>
<dbReference type="Gene3D" id="4.10.1240.10">
    <property type="entry name" value="GPCR, family 2, extracellular hormone receptor domain"/>
    <property type="match status" value="1"/>
</dbReference>
<dbReference type="GeneID" id="113218362"/>
<comment type="subcellular location">
    <subcellularLocation>
        <location evidence="1">Cell membrane</location>
        <topology evidence="1">Multi-pass membrane protein</topology>
    </subcellularLocation>
</comment>
<feature type="transmembrane region" description="Helical" evidence="12">
    <location>
        <begin position="308"/>
        <end position="333"/>
    </location>
</feature>
<proteinExistence type="inferred from homology"/>
<keyword evidence="7 12" id="KW-0472">Membrane</keyword>
<evidence type="ECO:0000256" key="8">
    <source>
        <dbReference type="ARBA" id="ARBA00023170"/>
    </source>
</evidence>
<evidence type="ECO:0000256" key="4">
    <source>
        <dbReference type="ARBA" id="ARBA00022692"/>
    </source>
</evidence>
<dbReference type="GO" id="GO:0007166">
    <property type="term" value="P:cell surface receptor signaling pathway"/>
    <property type="evidence" value="ECO:0007669"/>
    <property type="project" value="InterPro"/>
</dbReference>